<evidence type="ECO:0000313" key="3">
    <source>
        <dbReference type="EMBL" id="RKF71908.1"/>
    </source>
</evidence>
<feature type="compositionally biased region" description="Polar residues" evidence="2">
    <location>
        <begin position="447"/>
        <end position="457"/>
    </location>
</feature>
<accession>A0A420IBJ8</accession>
<evidence type="ECO:0000256" key="2">
    <source>
        <dbReference type="SAM" id="MobiDB-lite"/>
    </source>
</evidence>
<gene>
    <name evidence="3" type="ORF">GcM3_099007</name>
</gene>
<feature type="region of interest" description="Disordered" evidence="2">
    <location>
        <begin position="1"/>
        <end position="43"/>
    </location>
</feature>
<name>A0A420IBJ8_9PEZI</name>
<feature type="compositionally biased region" description="Low complexity" evidence="2">
    <location>
        <begin position="623"/>
        <end position="643"/>
    </location>
</feature>
<feature type="coiled-coil region" evidence="1">
    <location>
        <begin position="78"/>
        <end position="105"/>
    </location>
</feature>
<evidence type="ECO:0000256" key="1">
    <source>
        <dbReference type="SAM" id="Coils"/>
    </source>
</evidence>
<reference evidence="3 4" key="1">
    <citation type="journal article" date="2018" name="BMC Genomics">
        <title>Comparative genome analyses reveal sequence features reflecting distinct modes of host-adaptation between dicot and monocot powdery mildew.</title>
        <authorList>
            <person name="Wu Y."/>
            <person name="Ma X."/>
            <person name="Pan Z."/>
            <person name="Kale S.D."/>
            <person name="Song Y."/>
            <person name="King H."/>
            <person name="Zhang Q."/>
            <person name="Presley C."/>
            <person name="Deng X."/>
            <person name="Wei C.I."/>
            <person name="Xiao S."/>
        </authorList>
    </citation>
    <scope>NUCLEOTIDE SEQUENCE [LARGE SCALE GENOMIC DNA]</scope>
    <source>
        <strain evidence="3">UMSG3</strain>
    </source>
</reference>
<feature type="compositionally biased region" description="Basic and acidic residues" evidence="2">
    <location>
        <begin position="688"/>
        <end position="697"/>
    </location>
</feature>
<sequence length="697" mass="76542">MSSFGDRIVSGSSNHGITTSGVISSPHLDPKFNQPPNQSFGGQEITVDASSSITTVPNFNTTLPSFNSQSKLTSVIPNTSASSEINHLQKEILRLKNVLSETSAEAAQAVLREQWRDFIFVGSDENHIAFVVHAVLKHVGALTLDKVFQDESLYRSKICDFLGSKGQMISRVLQSVTNEQLTSHVPELVLNKALAERVKYVPARDLINWLACADRLGYKSDDILNDEDESVIPNVKPQEKLDSFQAKKAASCSADSYQQEIFSGVRESSTTTPTGQGVIARIVEKIQETNSTEVRQQNWDLVETQAKRIAQQQSQEHLRQIEENKRIQQEKIPTSALPSTSSRNIGVTNQVYPPREVPNYFCSNCKIGFTQKAILEYHIKTRACWNSAMTPNFSQNNSSKVPLATSNHIPDTSNTWPSWRASQYLPLPSQPPVVDFESSSLERSHDNSQSTLSSSQPLEMLRNKTTRSRQPSLLNASCTAETSSTASPQLLQPSQNLPLSSSQINPGSNELNRPSINPSMIGKPSEIMSALKNEVQNVDETLKKEMANLPLGLTQDQRISRINSLVNTASMKKFQIGKSYGAFLGIQEDPVVIRDSQNTNTNIQAIFSPTIPQGLTNSNPLISSAAPQVSKSSSSATGAISTSNDNNAVNGNSSSGELKLSSQPSSSKSNQNTRHSDNDILNSHPKRLRIEDHRENT</sequence>
<organism evidence="3 4">
    <name type="scientific">Golovinomyces cichoracearum</name>
    <dbReference type="NCBI Taxonomy" id="62708"/>
    <lineage>
        <taxon>Eukaryota</taxon>
        <taxon>Fungi</taxon>
        <taxon>Dikarya</taxon>
        <taxon>Ascomycota</taxon>
        <taxon>Pezizomycotina</taxon>
        <taxon>Leotiomycetes</taxon>
        <taxon>Erysiphales</taxon>
        <taxon>Erysiphaceae</taxon>
        <taxon>Golovinomyces</taxon>
    </lineage>
</organism>
<feature type="region of interest" description="Disordered" evidence="2">
    <location>
        <begin position="618"/>
        <end position="697"/>
    </location>
</feature>
<feature type="compositionally biased region" description="Low complexity" evidence="2">
    <location>
        <begin position="476"/>
        <end position="503"/>
    </location>
</feature>
<dbReference type="Proteomes" id="UP000283383">
    <property type="component" value="Unassembled WGS sequence"/>
</dbReference>
<feature type="compositionally biased region" description="Polar residues" evidence="2">
    <location>
        <begin position="10"/>
        <end position="23"/>
    </location>
</feature>
<keyword evidence="1" id="KW-0175">Coiled coil</keyword>
<comment type="caution">
    <text evidence="3">The sequence shown here is derived from an EMBL/GenBank/DDBJ whole genome shotgun (WGS) entry which is preliminary data.</text>
</comment>
<dbReference type="AlphaFoldDB" id="A0A420IBJ8"/>
<dbReference type="STRING" id="62708.A0A420IBJ8"/>
<feature type="compositionally biased region" description="Polar residues" evidence="2">
    <location>
        <begin position="504"/>
        <end position="518"/>
    </location>
</feature>
<protein>
    <submittedName>
        <fullName evidence="3">Uncharacterized protein</fullName>
    </submittedName>
</protein>
<feature type="region of interest" description="Disordered" evidence="2">
    <location>
        <begin position="430"/>
        <end position="519"/>
    </location>
</feature>
<evidence type="ECO:0000313" key="4">
    <source>
        <dbReference type="Proteomes" id="UP000283383"/>
    </source>
</evidence>
<keyword evidence="4" id="KW-1185">Reference proteome</keyword>
<dbReference type="EMBL" id="MCBQ01009988">
    <property type="protein sequence ID" value="RKF71908.1"/>
    <property type="molecule type" value="Genomic_DNA"/>
</dbReference>
<proteinExistence type="predicted"/>
<feature type="compositionally biased region" description="Low complexity" evidence="2">
    <location>
        <begin position="650"/>
        <end position="672"/>
    </location>
</feature>